<keyword evidence="10 14" id="KW-0440">LIM domain</keyword>
<name>A0A452ILG9_9SAUR</name>
<protein>
    <recommendedName>
        <fullName evidence="13">Filamin-binding LIM protein 1</fullName>
    </recommendedName>
</protein>
<evidence type="ECO:0000256" key="9">
    <source>
        <dbReference type="ARBA" id="ARBA00022960"/>
    </source>
</evidence>
<dbReference type="FunFam" id="2.10.110.10:FF:000097">
    <property type="entry name" value="Filamin-binding LIM protein 1"/>
    <property type="match status" value="1"/>
</dbReference>
<dbReference type="Pfam" id="PF00412">
    <property type="entry name" value="LIM"/>
    <property type="match status" value="3"/>
</dbReference>
<feature type="compositionally biased region" description="Low complexity" evidence="15">
    <location>
        <begin position="187"/>
        <end position="203"/>
    </location>
</feature>
<keyword evidence="3" id="KW-0963">Cytoplasm</keyword>
<dbReference type="GO" id="GO:0005925">
    <property type="term" value="C:focal adhesion"/>
    <property type="evidence" value="ECO:0007669"/>
    <property type="project" value="UniProtKB-SubCell"/>
</dbReference>
<evidence type="ECO:0000256" key="13">
    <source>
        <dbReference type="ARBA" id="ARBA00072751"/>
    </source>
</evidence>
<dbReference type="GO" id="GO:0046872">
    <property type="term" value="F:metal ion binding"/>
    <property type="evidence" value="ECO:0007669"/>
    <property type="project" value="UniProtKB-KW"/>
</dbReference>
<dbReference type="GO" id="GO:0098609">
    <property type="term" value="P:cell-cell adhesion"/>
    <property type="evidence" value="ECO:0007669"/>
    <property type="project" value="TreeGrafter"/>
</dbReference>
<feature type="region of interest" description="Disordered" evidence="15">
    <location>
        <begin position="135"/>
        <end position="236"/>
    </location>
</feature>
<feature type="domain" description="LIM zinc-binding" evidence="16">
    <location>
        <begin position="303"/>
        <end position="364"/>
    </location>
</feature>
<comment type="function">
    <text evidence="12">Serves as an anchoring site for cell-ECM adhesion proteins and filamin-containing actin filaments. Is implicated in cell shape modulation (spreading) and motility. May participate in the regulation of filamin-mediated cross-linking and stabilization of actin filaments. May also regulate the assembly of filamin-containing signaling complexes that control actin assembly. Promotes dissociation of FLNA from ITGB3 and ITGB7. Promotes activation of integrins and regulates integrin-mediated cell-cell adhesion.</text>
</comment>
<dbReference type="GO" id="GO:0031005">
    <property type="term" value="F:filamin binding"/>
    <property type="evidence" value="ECO:0007669"/>
    <property type="project" value="TreeGrafter"/>
</dbReference>
<reference evidence="17" key="3">
    <citation type="submission" date="2025-09" db="UniProtKB">
        <authorList>
            <consortium name="Ensembl"/>
        </authorList>
    </citation>
    <scope>IDENTIFICATION</scope>
</reference>
<reference evidence="18" key="1">
    <citation type="journal article" date="2017" name="PLoS ONE">
        <title>The Agassiz's desert tortoise genome provides a resource for the conservation of a threatened species.</title>
        <authorList>
            <person name="Tollis M."/>
            <person name="DeNardo D.F."/>
            <person name="Cornelius J.A."/>
            <person name="Dolby G.A."/>
            <person name="Edwards T."/>
            <person name="Henen B.T."/>
            <person name="Karl A.E."/>
            <person name="Murphy R.W."/>
            <person name="Kusumi K."/>
        </authorList>
    </citation>
    <scope>NUCLEOTIDE SEQUENCE [LARGE SCALE GENOMIC DNA]</scope>
</reference>
<dbReference type="PANTHER" id="PTHR24207:SF1">
    <property type="entry name" value="FILAMIN-BINDING LIM PROTEIN 1"/>
    <property type="match status" value="1"/>
</dbReference>
<dbReference type="Gene3D" id="2.10.110.10">
    <property type="entry name" value="Cysteine Rich Protein"/>
    <property type="match status" value="3"/>
</dbReference>
<evidence type="ECO:0000313" key="18">
    <source>
        <dbReference type="Proteomes" id="UP000291020"/>
    </source>
</evidence>
<keyword evidence="7" id="KW-0130">Cell adhesion</keyword>
<evidence type="ECO:0000256" key="7">
    <source>
        <dbReference type="ARBA" id="ARBA00022889"/>
    </source>
</evidence>
<dbReference type="PROSITE" id="PS00478">
    <property type="entry name" value="LIM_DOMAIN_1"/>
    <property type="match status" value="2"/>
</dbReference>
<dbReference type="Ensembl" id="ENSGAGT00000032588.1">
    <property type="protein sequence ID" value="ENSGAGP00000028692.1"/>
    <property type="gene ID" value="ENSGAGG00000020789.1"/>
</dbReference>
<accession>A0A452ILG9</accession>
<proteinExistence type="predicted"/>
<reference evidence="17" key="2">
    <citation type="submission" date="2025-08" db="UniProtKB">
        <authorList>
            <consortium name="Ensembl"/>
        </authorList>
    </citation>
    <scope>IDENTIFICATION</scope>
</reference>
<evidence type="ECO:0000256" key="12">
    <source>
        <dbReference type="ARBA" id="ARBA00054134"/>
    </source>
</evidence>
<evidence type="ECO:0000256" key="8">
    <source>
        <dbReference type="ARBA" id="ARBA00022949"/>
    </source>
</evidence>
<evidence type="ECO:0000256" key="14">
    <source>
        <dbReference type="PROSITE-ProRule" id="PRU00125"/>
    </source>
</evidence>
<sequence length="495" mass="54268">MPGCVQHNKAECAPAKEEIILSPREQLGIASKSYPGTHAVALGHWEQETLSMGGACLGAALGSRGVGVRLGCVECSPGRERPESIWTSTESRSWLCFHCFCSLQSPCLKMLSGKMEKRIASSVYITLAPPRRDTVIKGDVKPDVRQLSSDHPKEAMKSDGTHQPQVSPPKKLANSSRQAGKQSSRTLGSAGPSSGPAGLSNGGFSSFPRPVLTDVPTGLDPESPLPSPPSYLLSDERNAPSMETLCPDLQKLHVSSPVSRQASSTFPAEPRQHKIQPTSLVQVDERQAPKQNVNGHLERDISTVCAFCHKAIAPRTPTIEAMNKQYHAECFTCRTCHGRLAGQRYYQKEGRPMCNSCYKDTLEKCAKCQGLILEHIVRALGNGYHPECFMCSVCGRSIGDESFAVNDQNEVHCVDDFYRKYASICSVCETPIIPQEGKDAYRIECMGRSFHENCYCCENCRIPLSTEPEENGCYPLGSHVLCKPCHIKQKNESFC</sequence>
<dbReference type="AlphaFoldDB" id="A0A452ILG9"/>
<evidence type="ECO:0000256" key="10">
    <source>
        <dbReference type="ARBA" id="ARBA00023038"/>
    </source>
</evidence>
<keyword evidence="11" id="KW-0206">Cytoskeleton</keyword>
<dbReference type="CDD" id="cd08368">
    <property type="entry name" value="LIM"/>
    <property type="match status" value="1"/>
</dbReference>
<dbReference type="PROSITE" id="PS50023">
    <property type="entry name" value="LIM_DOMAIN_2"/>
    <property type="match status" value="2"/>
</dbReference>
<dbReference type="GO" id="GO:0001725">
    <property type="term" value="C:stress fiber"/>
    <property type="evidence" value="ECO:0007669"/>
    <property type="project" value="UniProtKB-SubCell"/>
</dbReference>
<evidence type="ECO:0000256" key="4">
    <source>
        <dbReference type="ARBA" id="ARBA00022723"/>
    </source>
</evidence>
<keyword evidence="4 14" id="KW-0479">Metal-binding</keyword>
<evidence type="ECO:0000256" key="15">
    <source>
        <dbReference type="SAM" id="MobiDB-lite"/>
    </source>
</evidence>
<feature type="domain" description="LIM zinc-binding" evidence="16">
    <location>
        <begin position="423"/>
        <end position="492"/>
    </location>
</feature>
<feature type="compositionally biased region" description="Basic and acidic residues" evidence="15">
    <location>
        <begin position="135"/>
        <end position="160"/>
    </location>
</feature>
<dbReference type="PANTHER" id="PTHR24207">
    <property type="entry name" value="ZYX102 PROTEIN"/>
    <property type="match status" value="1"/>
</dbReference>
<evidence type="ECO:0000256" key="5">
    <source>
        <dbReference type="ARBA" id="ARBA00022737"/>
    </source>
</evidence>
<keyword evidence="8" id="KW-0965">Cell junction</keyword>
<keyword evidence="5" id="KW-0677">Repeat</keyword>
<comment type="subcellular location">
    <subcellularLocation>
        <location evidence="1">Cell junction</location>
        <location evidence="1">Focal adhesion</location>
    </subcellularLocation>
    <subcellularLocation>
        <location evidence="2">Cytoplasm</location>
        <location evidence="2">Cytoskeleton</location>
        <location evidence="2">Stress fiber</location>
    </subcellularLocation>
</comment>
<organism evidence="17 18">
    <name type="scientific">Gopherus agassizii</name>
    <name type="common">Agassiz's desert tortoise</name>
    <dbReference type="NCBI Taxonomy" id="38772"/>
    <lineage>
        <taxon>Eukaryota</taxon>
        <taxon>Metazoa</taxon>
        <taxon>Chordata</taxon>
        <taxon>Craniata</taxon>
        <taxon>Vertebrata</taxon>
        <taxon>Euteleostomi</taxon>
        <taxon>Archelosauria</taxon>
        <taxon>Testudinata</taxon>
        <taxon>Testudines</taxon>
        <taxon>Cryptodira</taxon>
        <taxon>Durocryptodira</taxon>
        <taxon>Testudinoidea</taxon>
        <taxon>Testudinidae</taxon>
        <taxon>Gopherus</taxon>
    </lineage>
</organism>
<dbReference type="Proteomes" id="UP000291020">
    <property type="component" value="Unassembled WGS sequence"/>
</dbReference>
<dbReference type="STRING" id="38772.ENSGAGP00000028692"/>
<keyword evidence="18" id="KW-1185">Reference proteome</keyword>
<dbReference type="InterPro" id="IPR001781">
    <property type="entry name" value="Znf_LIM"/>
</dbReference>
<keyword evidence="6 14" id="KW-0862">Zinc</keyword>
<evidence type="ECO:0000259" key="16">
    <source>
        <dbReference type="PROSITE" id="PS50023"/>
    </source>
</evidence>
<evidence type="ECO:0000256" key="6">
    <source>
        <dbReference type="ARBA" id="ARBA00022833"/>
    </source>
</evidence>
<dbReference type="SMART" id="SM00132">
    <property type="entry name" value="LIM"/>
    <property type="match status" value="3"/>
</dbReference>
<feature type="compositionally biased region" description="Polar residues" evidence="15">
    <location>
        <begin position="173"/>
        <end position="186"/>
    </location>
</feature>
<keyword evidence="9" id="KW-0133">Cell shape</keyword>
<dbReference type="SUPFAM" id="SSF57716">
    <property type="entry name" value="Glucocorticoid receptor-like (DNA-binding domain)"/>
    <property type="match status" value="2"/>
</dbReference>
<dbReference type="FunFam" id="2.10.110.10:FF:000088">
    <property type="entry name" value="Filamin binding LIM protein 1"/>
    <property type="match status" value="1"/>
</dbReference>
<evidence type="ECO:0000256" key="2">
    <source>
        <dbReference type="ARBA" id="ARBA00004529"/>
    </source>
</evidence>
<dbReference type="CDD" id="cd09372">
    <property type="entry name" value="LIM2_FBLP-1"/>
    <property type="match status" value="1"/>
</dbReference>
<evidence type="ECO:0000256" key="3">
    <source>
        <dbReference type="ARBA" id="ARBA00022490"/>
    </source>
</evidence>
<evidence type="ECO:0000313" key="17">
    <source>
        <dbReference type="Ensembl" id="ENSGAGP00000028692.1"/>
    </source>
</evidence>
<evidence type="ECO:0000256" key="11">
    <source>
        <dbReference type="ARBA" id="ARBA00023212"/>
    </source>
</evidence>
<evidence type="ECO:0000256" key="1">
    <source>
        <dbReference type="ARBA" id="ARBA00004246"/>
    </source>
</evidence>
<dbReference type="FunFam" id="2.10.110.10:FF:000086">
    <property type="entry name" value="Filamin binding LIM protein 1"/>
    <property type="match status" value="1"/>
</dbReference>
<dbReference type="GO" id="GO:0008360">
    <property type="term" value="P:regulation of cell shape"/>
    <property type="evidence" value="ECO:0007669"/>
    <property type="project" value="UniProtKB-KW"/>
</dbReference>